<sequence length="191" mass="21780">MNSILSTMRLETERLVIQPYIASDLIESYELMQDPELFTYMHMSVMTLEEYKGLFDWLIESYNTPFDQPFKYSFAIRSLVTGAFVGWCGVGVLEFSAPDNELYYLIGRDYWGNGYATEAAQALTAYAFEVIGLDSLYAKADSQNAASLRILTKLGFEFESVLTDLPDNDQDCNGELKYVLTKERLYSMDSV</sequence>
<dbReference type="EMBL" id="JBHLVF010000041">
    <property type="protein sequence ID" value="MFC0394268.1"/>
    <property type="molecule type" value="Genomic_DNA"/>
</dbReference>
<organism evidence="2 3">
    <name type="scientific">Paenibacillus mendelii</name>
    <dbReference type="NCBI Taxonomy" id="206163"/>
    <lineage>
        <taxon>Bacteria</taxon>
        <taxon>Bacillati</taxon>
        <taxon>Bacillota</taxon>
        <taxon>Bacilli</taxon>
        <taxon>Bacillales</taxon>
        <taxon>Paenibacillaceae</taxon>
        <taxon>Paenibacillus</taxon>
    </lineage>
</organism>
<reference evidence="2 3" key="1">
    <citation type="submission" date="2024-09" db="EMBL/GenBank/DDBJ databases">
        <authorList>
            <person name="Sun Q."/>
            <person name="Mori K."/>
        </authorList>
    </citation>
    <scope>NUCLEOTIDE SEQUENCE [LARGE SCALE GENOMIC DNA]</scope>
    <source>
        <strain evidence="2 3">CCM 4839</strain>
    </source>
</reference>
<dbReference type="InterPro" id="IPR051531">
    <property type="entry name" value="N-acetyltransferase"/>
</dbReference>
<name>A0ABV6JEC9_9BACL</name>
<evidence type="ECO:0000313" key="2">
    <source>
        <dbReference type="EMBL" id="MFC0394268.1"/>
    </source>
</evidence>
<dbReference type="PROSITE" id="PS51186">
    <property type="entry name" value="GNAT"/>
    <property type="match status" value="1"/>
</dbReference>
<dbReference type="Gene3D" id="3.40.630.30">
    <property type="match status" value="1"/>
</dbReference>
<dbReference type="InterPro" id="IPR000182">
    <property type="entry name" value="GNAT_dom"/>
</dbReference>
<dbReference type="EC" id="2.3.-.-" evidence="2"/>
<dbReference type="PANTHER" id="PTHR43792">
    <property type="entry name" value="GNAT FAMILY, PUTATIVE (AFU_ORTHOLOGUE AFUA_3G00765)-RELATED-RELATED"/>
    <property type="match status" value="1"/>
</dbReference>
<evidence type="ECO:0000259" key="1">
    <source>
        <dbReference type="PROSITE" id="PS51186"/>
    </source>
</evidence>
<accession>A0ABV6JEC9</accession>
<keyword evidence="2" id="KW-0012">Acyltransferase</keyword>
<keyword evidence="3" id="KW-1185">Reference proteome</keyword>
<dbReference type="InterPro" id="IPR016181">
    <property type="entry name" value="Acyl_CoA_acyltransferase"/>
</dbReference>
<dbReference type="RefSeq" id="WP_204815425.1">
    <property type="nucleotide sequence ID" value="NZ_JANHOF010000001.1"/>
</dbReference>
<protein>
    <submittedName>
        <fullName evidence="2">GNAT family N-acetyltransferase</fullName>
        <ecNumber evidence="2">2.3.-.-</ecNumber>
    </submittedName>
</protein>
<comment type="caution">
    <text evidence="2">The sequence shown here is derived from an EMBL/GenBank/DDBJ whole genome shotgun (WGS) entry which is preliminary data.</text>
</comment>
<dbReference type="GO" id="GO:0016746">
    <property type="term" value="F:acyltransferase activity"/>
    <property type="evidence" value="ECO:0007669"/>
    <property type="project" value="UniProtKB-KW"/>
</dbReference>
<evidence type="ECO:0000313" key="3">
    <source>
        <dbReference type="Proteomes" id="UP001589818"/>
    </source>
</evidence>
<dbReference type="SUPFAM" id="SSF55729">
    <property type="entry name" value="Acyl-CoA N-acyltransferases (Nat)"/>
    <property type="match status" value="1"/>
</dbReference>
<feature type="domain" description="N-acetyltransferase" evidence="1">
    <location>
        <begin position="41"/>
        <end position="183"/>
    </location>
</feature>
<keyword evidence="2" id="KW-0808">Transferase</keyword>
<proteinExistence type="predicted"/>
<dbReference type="Proteomes" id="UP001589818">
    <property type="component" value="Unassembled WGS sequence"/>
</dbReference>
<dbReference type="Pfam" id="PF13302">
    <property type="entry name" value="Acetyltransf_3"/>
    <property type="match status" value="1"/>
</dbReference>
<gene>
    <name evidence="2" type="ORF">ACFFJ8_23255</name>
</gene>